<feature type="domain" description="DAGKc" evidence="1">
    <location>
        <begin position="5"/>
        <end position="109"/>
    </location>
</feature>
<dbReference type="STRING" id="1280950.HJO_01000"/>
<keyword evidence="3" id="KW-1185">Reference proteome</keyword>
<dbReference type="InterPro" id="IPR017438">
    <property type="entry name" value="ATP-NAD_kinase_N"/>
</dbReference>
<evidence type="ECO:0000313" key="3">
    <source>
        <dbReference type="Proteomes" id="UP000025171"/>
    </source>
</evidence>
<organism evidence="2 3">
    <name type="scientific">Hyphomonas johnsonii MHS-2</name>
    <dbReference type="NCBI Taxonomy" id="1280950"/>
    <lineage>
        <taxon>Bacteria</taxon>
        <taxon>Pseudomonadati</taxon>
        <taxon>Pseudomonadota</taxon>
        <taxon>Alphaproteobacteria</taxon>
        <taxon>Hyphomonadales</taxon>
        <taxon>Hyphomonadaceae</taxon>
        <taxon>Hyphomonas</taxon>
    </lineage>
</organism>
<dbReference type="Proteomes" id="UP000025171">
    <property type="component" value="Unassembled WGS sequence"/>
</dbReference>
<protein>
    <recommendedName>
        <fullName evidence="1">DAGKc domain-containing protein</fullName>
    </recommendedName>
</protein>
<dbReference type="Gene3D" id="2.60.200.40">
    <property type="match status" value="1"/>
</dbReference>
<dbReference type="InterPro" id="IPR016064">
    <property type="entry name" value="NAD/diacylglycerol_kinase_sf"/>
</dbReference>
<gene>
    <name evidence="2" type="ORF">HJO_01000</name>
</gene>
<evidence type="ECO:0000259" key="1">
    <source>
        <dbReference type="Pfam" id="PF00781"/>
    </source>
</evidence>
<dbReference type="Pfam" id="PF00781">
    <property type="entry name" value="DAGK_cat"/>
    <property type="match status" value="1"/>
</dbReference>
<evidence type="ECO:0000313" key="2">
    <source>
        <dbReference type="EMBL" id="KCZ93909.1"/>
    </source>
</evidence>
<dbReference type="RefSeq" id="WP_035612626.1">
    <property type="nucleotide sequence ID" value="NZ_ARYK01000001.1"/>
</dbReference>
<sequence length="283" mass="29735">MKISALINADSGSTPGDSESLLRAALEEMGLAADVQPVEPHQLRRAVDSALQTRPDALIMWGGDGSIACALSASGPSGPPVLALPGGTMNLVHKRLHGDVSDWKAILQATLANPVSRPFAAGCVGERQFYVAAMVGKVTNLAAPREAARRGELLKAAEMAVQADAMSVERRLTLLASHGEWRQAFNAVAAAIVVGAGQEPKLEVAAIDPNSTLDWLAIAFDALIHGWREAESIDLDETRTVQITDVEGLVVPATIDGEVLELPSGATVTLKRHAANVLRARPA</sequence>
<dbReference type="Gene3D" id="3.40.50.10330">
    <property type="entry name" value="Probable inorganic polyphosphate/atp-NAD kinase, domain 1"/>
    <property type="match status" value="1"/>
</dbReference>
<dbReference type="InterPro" id="IPR001206">
    <property type="entry name" value="Diacylglycerol_kinase_cat_dom"/>
</dbReference>
<reference evidence="2 3" key="1">
    <citation type="journal article" date="2014" name="Antonie Van Leeuwenhoek">
        <title>Hyphomonas beringensis sp. nov. and Hyphomonas chukchiensis sp. nov., isolated from surface seawater of the Bering Sea and Chukchi Sea.</title>
        <authorList>
            <person name="Li C."/>
            <person name="Lai Q."/>
            <person name="Li G."/>
            <person name="Dong C."/>
            <person name="Wang J."/>
            <person name="Liao Y."/>
            <person name="Shao Z."/>
        </authorList>
    </citation>
    <scope>NUCLEOTIDE SEQUENCE [LARGE SCALE GENOMIC DNA]</scope>
    <source>
        <strain evidence="2 3">MHS-2</strain>
    </source>
</reference>
<dbReference type="SUPFAM" id="SSF111331">
    <property type="entry name" value="NAD kinase/diacylglycerol kinase-like"/>
    <property type="match status" value="1"/>
</dbReference>
<dbReference type="GO" id="GO:0016301">
    <property type="term" value="F:kinase activity"/>
    <property type="evidence" value="ECO:0007669"/>
    <property type="project" value="InterPro"/>
</dbReference>
<dbReference type="EMBL" id="ARYK01000001">
    <property type="protein sequence ID" value="KCZ93909.1"/>
    <property type="molecule type" value="Genomic_DNA"/>
</dbReference>
<proteinExistence type="predicted"/>
<dbReference type="eggNOG" id="COG1597">
    <property type="taxonomic scope" value="Bacteria"/>
</dbReference>
<dbReference type="AlphaFoldDB" id="A0A059FTB3"/>
<name>A0A059FTB3_9PROT</name>
<accession>A0A059FTB3</accession>
<dbReference type="OrthoDB" id="7199213at2"/>
<dbReference type="PATRIC" id="fig|1280950.3.peg.203"/>
<comment type="caution">
    <text evidence="2">The sequence shown here is derived from an EMBL/GenBank/DDBJ whole genome shotgun (WGS) entry which is preliminary data.</text>
</comment>